<comment type="caution">
    <text evidence="6">The sequence shown here is derived from an EMBL/GenBank/DDBJ whole genome shotgun (WGS) entry which is preliminary data.</text>
</comment>
<evidence type="ECO:0000313" key="6">
    <source>
        <dbReference type="EMBL" id="KVG70057.1"/>
    </source>
</evidence>
<evidence type="ECO:0000259" key="5">
    <source>
        <dbReference type="Pfam" id="PF00296"/>
    </source>
</evidence>
<evidence type="ECO:0000256" key="2">
    <source>
        <dbReference type="ARBA" id="ARBA00022630"/>
    </source>
</evidence>
<dbReference type="Pfam" id="PF00296">
    <property type="entry name" value="Bac_luciferase"/>
    <property type="match status" value="1"/>
</dbReference>
<reference evidence="6 7" key="1">
    <citation type="submission" date="2015-11" db="EMBL/GenBank/DDBJ databases">
        <title>Expanding the genomic diversity of Burkholderia species for the development of highly accurate diagnostics.</title>
        <authorList>
            <person name="Sahl J."/>
            <person name="Keim P."/>
            <person name="Wagner D."/>
        </authorList>
    </citation>
    <scope>NUCLEOTIDE SEQUENCE [LARGE SCALE GENOMIC DNA]</scope>
    <source>
        <strain evidence="6 7">MSMB2036</strain>
    </source>
</reference>
<dbReference type="Gene3D" id="3.20.20.30">
    <property type="entry name" value="Luciferase-like domain"/>
    <property type="match status" value="1"/>
</dbReference>
<protein>
    <submittedName>
        <fullName evidence="6">Alkane 1-monooxygenase</fullName>
    </submittedName>
</protein>
<name>A0A103RLL9_9BURK</name>
<accession>A0A103RLL9</accession>
<dbReference type="RefSeq" id="WP_059750627.1">
    <property type="nucleotide sequence ID" value="NZ_CP013416.1"/>
</dbReference>
<evidence type="ECO:0000256" key="3">
    <source>
        <dbReference type="ARBA" id="ARBA00023002"/>
    </source>
</evidence>
<dbReference type="GO" id="GO:0004497">
    <property type="term" value="F:monooxygenase activity"/>
    <property type="evidence" value="ECO:0007669"/>
    <property type="project" value="UniProtKB-KW"/>
</dbReference>
<dbReference type="InterPro" id="IPR050766">
    <property type="entry name" value="Bact_Lucif_Oxidored"/>
</dbReference>
<dbReference type="InterPro" id="IPR011251">
    <property type="entry name" value="Luciferase-like_dom"/>
</dbReference>
<keyword evidence="2" id="KW-0285">Flavoprotein</keyword>
<keyword evidence="4 6" id="KW-0503">Monooxygenase</keyword>
<feature type="domain" description="Luciferase-like" evidence="5">
    <location>
        <begin position="1"/>
        <end position="321"/>
    </location>
</feature>
<dbReference type="EMBL" id="LOXM01000096">
    <property type="protein sequence ID" value="KVG70057.1"/>
    <property type="molecule type" value="Genomic_DNA"/>
</dbReference>
<dbReference type="PANTHER" id="PTHR30137">
    <property type="entry name" value="LUCIFERASE-LIKE MONOOXYGENASE"/>
    <property type="match status" value="1"/>
</dbReference>
<dbReference type="SUPFAM" id="SSF51679">
    <property type="entry name" value="Bacterial luciferase-like"/>
    <property type="match status" value="1"/>
</dbReference>
<evidence type="ECO:0000256" key="4">
    <source>
        <dbReference type="ARBA" id="ARBA00023033"/>
    </source>
</evidence>
<evidence type="ECO:0000313" key="7">
    <source>
        <dbReference type="Proteomes" id="UP000064029"/>
    </source>
</evidence>
<dbReference type="GO" id="GO:0016705">
    <property type="term" value="F:oxidoreductase activity, acting on paired donors, with incorporation or reduction of molecular oxygen"/>
    <property type="evidence" value="ECO:0007669"/>
    <property type="project" value="InterPro"/>
</dbReference>
<keyword evidence="3" id="KW-0560">Oxidoreductase</keyword>
<evidence type="ECO:0000256" key="1">
    <source>
        <dbReference type="ARBA" id="ARBA00010426"/>
    </source>
</evidence>
<proteinExistence type="inferred from homology"/>
<dbReference type="AlphaFoldDB" id="A0A103RLL9"/>
<dbReference type="PANTHER" id="PTHR30137:SF16">
    <property type="entry name" value="BLL0895 PROTEIN"/>
    <property type="match status" value="1"/>
</dbReference>
<gene>
    <name evidence="6" type="ORF">WJ33_22210</name>
</gene>
<comment type="similarity">
    <text evidence="1">Belongs to the bacterial luciferase oxidoreductase family.</text>
</comment>
<dbReference type="InterPro" id="IPR036661">
    <property type="entry name" value="Luciferase-like_sf"/>
</dbReference>
<dbReference type="GO" id="GO:0005829">
    <property type="term" value="C:cytosol"/>
    <property type="evidence" value="ECO:0007669"/>
    <property type="project" value="TreeGrafter"/>
</dbReference>
<organism evidence="6 7">
    <name type="scientific">Burkholderia ubonensis</name>
    <dbReference type="NCBI Taxonomy" id="101571"/>
    <lineage>
        <taxon>Bacteria</taxon>
        <taxon>Pseudomonadati</taxon>
        <taxon>Pseudomonadota</taxon>
        <taxon>Betaproteobacteria</taxon>
        <taxon>Burkholderiales</taxon>
        <taxon>Burkholderiaceae</taxon>
        <taxon>Burkholderia</taxon>
        <taxon>Burkholderia cepacia complex</taxon>
    </lineage>
</organism>
<dbReference type="Proteomes" id="UP000064029">
    <property type="component" value="Unassembled WGS sequence"/>
</dbReference>
<sequence length="358" mass="40324">MKLGAFMMPAHPQHRSLHDGHYHDLDTLEFFDRTGFAEAWIGEHYMMPAEPCPSPDLLLAQAFLRTKRIRLAPGAFMLPFHHPAELAHRICMLDHISQGRLMVGIGASGTNLDLEMFDIDYQSGAHREMTAESIAIMTRFWESDGPFEYRGKYWTARRPADLPDKRSTYHLKPFQKPYPPIGVTGLSASSPTLRLAGANGWIPISFCFTPQYLHTHWDVVEEGARAAGRPAPDRSEWRVSRPILVADTDREAWRRAVDGEMGRYFRDDYLPMLAGNNALGLLKEDPGMPDSDVTVEYVARHCWIVGSPDTVRERIEAMQALSGGFGVLHVMGFDHLDEMSAIRDSHAALAEIVANLRD</sequence>